<name>A0A0D3FU60_9ORYZ</name>
<evidence type="ECO:0000313" key="7">
    <source>
        <dbReference type="Proteomes" id="UP000026960"/>
    </source>
</evidence>
<feature type="compositionally biased region" description="Polar residues" evidence="4">
    <location>
        <begin position="570"/>
        <end position="582"/>
    </location>
</feature>
<dbReference type="PROSITE" id="PS50600">
    <property type="entry name" value="ULP_PROTEASE"/>
    <property type="match status" value="1"/>
</dbReference>
<feature type="compositionally biased region" description="Polar residues" evidence="4">
    <location>
        <begin position="519"/>
        <end position="528"/>
    </location>
</feature>
<evidence type="ECO:0000256" key="2">
    <source>
        <dbReference type="ARBA" id="ARBA00022670"/>
    </source>
</evidence>
<dbReference type="EnsemblPlants" id="OBART04G07460.1">
    <property type="protein sequence ID" value="OBART04G07460.1"/>
    <property type="gene ID" value="OBART04G07460"/>
</dbReference>
<reference evidence="6" key="2">
    <citation type="submission" date="2015-03" db="UniProtKB">
        <authorList>
            <consortium name="EnsemblPlants"/>
        </authorList>
    </citation>
    <scope>IDENTIFICATION</scope>
</reference>
<proteinExistence type="inferred from homology"/>
<dbReference type="Proteomes" id="UP000026960">
    <property type="component" value="Chromosome 4"/>
</dbReference>
<evidence type="ECO:0000256" key="1">
    <source>
        <dbReference type="ARBA" id="ARBA00005234"/>
    </source>
</evidence>
<feature type="compositionally biased region" description="Basic and acidic residues" evidence="4">
    <location>
        <begin position="1"/>
        <end position="12"/>
    </location>
</feature>
<feature type="region of interest" description="Disordered" evidence="4">
    <location>
        <begin position="1"/>
        <end position="67"/>
    </location>
</feature>
<evidence type="ECO:0000259" key="5">
    <source>
        <dbReference type="PROSITE" id="PS50600"/>
    </source>
</evidence>
<feature type="region of interest" description="Disordered" evidence="4">
    <location>
        <begin position="509"/>
        <end position="590"/>
    </location>
</feature>
<dbReference type="eggNOG" id="ENOG502R40T">
    <property type="taxonomic scope" value="Eukaryota"/>
</dbReference>
<feature type="compositionally biased region" description="Polar residues" evidence="4">
    <location>
        <begin position="676"/>
        <end position="686"/>
    </location>
</feature>
<comment type="similarity">
    <text evidence="1">Belongs to the peptidase C48 family.</text>
</comment>
<keyword evidence="3" id="KW-0378">Hydrolase</keyword>
<feature type="compositionally biased region" description="Polar residues" evidence="4">
    <location>
        <begin position="18"/>
        <end position="38"/>
    </location>
</feature>
<keyword evidence="7" id="KW-1185">Reference proteome</keyword>
<dbReference type="Gramene" id="OBART04G07460.1">
    <property type="protein sequence ID" value="OBART04G07460.1"/>
    <property type="gene ID" value="OBART04G07460"/>
</dbReference>
<evidence type="ECO:0000256" key="4">
    <source>
        <dbReference type="SAM" id="MobiDB-lite"/>
    </source>
</evidence>
<dbReference type="Gene3D" id="3.40.395.10">
    <property type="entry name" value="Adenoviral Proteinase, Chain A"/>
    <property type="match status" value="1"/>
</dbReference>
<organism evidence="6">
    <name type="scientific">Oryza barthii</name>
    <dbReference type="NCBI Taxonomy" id="65489"/>
    <lineage>
        <taxon>Eukaryota</taxon>
        <taxon>Viridiplantae</taxon>
        <taxon>Streptophyta</taxon>
        <taxon>Embryophyta</taxon>
        <taxon>Tracheophyta</taxon>
        <taxon>Spermatophyta</taxon>
        <taxon>Magnoliopsida</taxon>
        <taxon>Liliopsida</taxon>
        <taxon>Poales</taxon>
        <taxon>Poaceae</taxon>
        <taxon>BOP clade</taxon>
        <taxon>Oryzoideae</taxon>
        <taxon>Oryzeae</taxon>
        <taxon>Oryzinae</taxon>
        <taxon>Oryza</taxon>
    </lineage>
</organism>
<dbReference type="Pfam" id="PF02902">
    <property type="entry name" value="Peptidase_C48"/>
    <property type="match status" value="1"/>
</dbReference>
<dbReference type="PANTHER" id="PTHR34835:SF81">
    <property type="entry name" value="OS06G0475900 PROTEIN"/>
    <property type="match status" value="1"/>
</dbReference>
<dbReference type="PaxDb" id="65489-OBART04G07460.1"/>
<dbReference type="AlphaFoldDB" id="A0A0D3FU60"/>
<dbReference type="GO" id="GO:0006508">
    <property type="term" value="P:proteolysis"/>
    <property type="evidence" value="ECO:0007669"/>
    <property type="project" value="UniProtKB-KW"/>
</dbReference>
<dbReference type="PANTHER" id="PTHR34835">
    <property type="entry name" value="OS07G0283600 PROTEIN-RELATED"/>
    <property type="match status" value="1"/>
</dbReference>
<sequence length="1119" mass="123776">MKRKGKMPEKVRSVKFMGSQSECEIVLDQSQPSEGPTTRSKRARADGGSQQGAAKKRGRKNQQDRAVKHAALVEMKRKGKMPEKVRSVKFMGSQSECEIVLDQSQPSEGPTTRSKRARADGGSQQGAAKKRGRKNQQDRAVKHAALVEPPATKHFVFTRCSPKFANDACCALSPIHRQALATLGLGELAKMTLNGLEQPDLTYWLMDRTDPKSMTNNISENKKIVITPWKVKTVLGVPLGGEPLQLPDQDIMSDALADLAIELDLPPKSNITASRLIEEIKNRPKDPSIVRYFIMVIVNKMLLPSTGLLSGLRTHGLDLTFKRINWSKAVFDALRDSLVLWHKNKTGPRQQTYIHCCVAFLVLLYIDNLKVPKDSLTVDRCQTPRIQSTPSSLWRIFRRRIMSGILGSCYSHPNYDKEKEPRGDNSGTPFADELVSAVEISFPSMFDTIGPHLSGLQDEHKQRVLDALGGYDCQSKLSADAIAKQIRLVQTCHACVSDHIVSIIRGESRTQPPLGLQPQPASHSQPDSQHGPVASPTSEEAQDHHIHNTPDISPTNSPAPQPCRIITPDATFNPTPQITSTEPHPHLSGELFPTIDKTAIADETQALTPQPDADFQGGCDVGIIDFTMTSEGTYTTQSHTADGIERHHDLPDVDDEHGIETDTSMQGNTAVNVTTEGTNTAKSPSAHQIDGHHHHPDADVEHNCDFDIPTQGIIQPYAPAVEPALPEFGVPNTILALTAHVQDEIAEHNTQGDSSHDDDDNLSLSLPPDELLTDSQLAAKIDQICILESASHDSTEVNKEANYAARQHASPVKHCVKSASPVKHCVKRSARYVPPATQSVPKDDNVAVQLLDLILSDPTQFGSPPLVEVDCYSANATDIATSFKVGSMTEGIFIDAFASLLFKDEKRDSPETFGKRIFIPTSVMGLLNIENVTRVGRKDNFSPRALAEHLSECLKGVDLSKAEQLLLPIINNDHWTLYIVYLNQGSFDILDSNDYDQIGGKQSQHHYPLAQKVLKRLSDGFQSFMPKVFKKFGNYHREFVKCPKMVPCSNDCTFYVMRYMERYQGNPDKLADDFQPPESRVLRAQIMHQLIFHRFNLAPCIHPAIEDLRPLDDGEGSSH</sequence>
<dbReference type="SUPFAM" id="SSF54001">
    <property type="entry name" value="Cysteine proteinases"/>
    <property type="match status" value="1"/>
</dbReference>
<dbReference type="InterPro" id="IPR038765">
    <property type="entry name" value="Papain-like_cys_pep_sf"/>
</dbReference>
<feature type="domain" description="Ubiquitin-like protease family profile" evidence="5">
    <location>
        <begin position="846"/>
        <end position="1063"/>
    </location>
</feature>
<feature type="compositionally biased region" description="Polar residues" evidence="4">
    <location>
        <begin position="96"/>
        <end position="112"/>
    </location>
</feature>
<dbReference type="HOGENOM" id="CLU_009582_0_0_1"/>
<keyword evidence="2" id="KW-0645">Protease</keyword>
<protein>
    <recommendedName>
        <fullName evidence="5">Ubiquitin-like protease family profile domain-containing protein</fullName>
    </recommendedName>
</protein>
<dbReference type="InterPro" id="IPR003653">
    <property type="entry name" value="Peptidase_C48_C"/>
</dbReference>
<feature type="region of interest" description="Disordered" evidence="4">
    <location>
        <begin position="676"/>
        <end position="697"/>
    </location>
</feature>
<reference evidence="6" key="1">
    <citation type="journal article" date="2009" name="Rice">
        <title>De Novo Next Generation Sequencing of Plant Genomes.</title>
        <authorList>
            <person name="Rounsley S."/>
            <person name="Marri P.R."/>
            <person name="Yu Y."/>
            <person name="He R."/>
            <person name="Sisneros N."/>
            <person name="Goicoechea J.L."/>
            <person name="Lee S.J."/>
            <person name="Angelova A."/>
            <person name="Kudrna D."/>
            <person name="Luo M."/>
            <person name="Affourtit J."/>
            <person name="Desany B."/>
            <person name="Knight J."/>
            <person name="Niazi F."/>
            <person name="Egholm M."/>
            <person name="Wing R.A."/>
        </authorList>
    </citation>
    <scope>NUCLEOTIDE SEQUENCE [LARGE SCALE GENOMIC DNA]</scope>
    <source>
        <strain evidence="6">cv. IRGC 105608</strain>
    </source>
</reference>
<feature type="region of interest" description="Disordered" evidence="4">
    <location>
        <begin position="96"/>
        <end position="140"/>
    </location>
</feature>
<feature type="region of interest" description="Disordered" evidence="4">
    <location>
        <begin position="748"/>
        <end position="768"/>
    </location>
</feature>
<evidence type="ECO:0000313" key="6">
    <source>
        <dbReference type="EnsemblPlants" id="OBART04G07460.1"/>
    </source>
</evidence>
<accession>A0A0D3FU60</accession>
<dbReference type="GO" id="GO:0008234">
    <property type="term" value="F:cysteine-type peptidase activity"/>
    <property type="evidence" value="ECO:0007669"/>
    <property type="project" value="InterPro"/>
</dbReference>
<evidence type="ECO:0000256" key="3">
    <source>
        <dbReference type="ARBA" id="ARBA00022801"/>
    </source>
</evidence>